<name>A0A8H6PNQ3_9EURO</name>
<dbReference type="Gene3D" id="3.40.50.1580">
    <property type="entry name" value="Nucleoside phosphorylase domain"/>
    <property type="match status" value="1"/>
</dbReference>
<dbReference type="Pfam" id="PF12796">
    <property type="entry name" value="Ank_2"/>
    <property type="match status" value="2"/>
</dbReference>
<dbReference type="OrthoDB" id="1577640at2759"/>
<organism evidence="3 4">
    <name type="scientific">Aspergillus felis</name>
    <dbReference type="NCBI Taxonomy" id="1287682"/>
    <lineage>
        <taxon>Eukaryota</taxon>
        <taxon>Fungi</taxon>
        <taxon>Dikarya</taxon>
        <taxon>Ascomycota</taxon>
        <taxon>Pezizomycotina</taxon>
        <taxon>Eurotiomycetes</taxon>
        <taxon>Eurotiomycetidae</taxon>
        <taxon>Eurotiales</taxon>
        <taxon>Aspergillaceae</taxon>
        <taxon>Aspergillus</taxon>
        <taxon>Aspergillus subgen. Fumigati</taxon>
    </lineage>
</organism>
<reference evidence="3" key="1">
    <citation type="submission" date="2020-06" db="EMBL/GenBank/DDBJ databases">
        <title>Draft genome sequences of strains closely related to Aspergillus parafelis and Aspergillus hiratsukae.</title>
        <authorList>
            <person name="Dos Santos R.A.C."/>
            <person name="Rivero-Menendez O."/>
            <person name="Steenwyk J.L."/>
            <person name="Mead M.E."/>
            <person name="Goldman G.H."/>
            <person name="Alastruey-Izquierdo A."/>
            <person name="Rokas A."/>
        </authorList>
    </citation>
    <scope>NUCLEOTIDE SEQUENCE</scope>
    <source>
        <strain evidence="3">CNM-CM5623</strain>
    </source>
</reference>
<dbReference type="PROSITE" id="PS50297">
    <property type="entry name" value="ANK_REP_REGION"/>
    <property type="match status" value="3"/>
</dbReference>
<gene>
    <name evidence="3" type="ORF">CNMCM5623_001988</name>
</gene>
<dbReference type="Gene3D" id="1.25.40.20">
    <property type="entry name" value="Ankyrin repeat-containing domain"/>
    <property type="match status" value="2"/>
</dbReference>
<dbReference type="PROSITE" id="PS50088">
    <property type="entry name" value="ANK_REPEAT"/>
    <property type="match status" value="4"/>
</dbReference>
<proteinExistence type="predicted"/>
<dbReference type="SMART" id="SM00248">
    <property type="entry name" value="ANK"/>
    <property type="match status" value="5"/>
</dbReference>
<evidence type="ECO:0000313" key="3">
    <source>
        <dbReference type="EMBL" id="KAF7157614.1"/>
    </source>
</evidence>
<dbReference type="SUPFAM" id="SSF53167">
    <property type="entry name" value="Purine and uridine phosphorylases"/>
    <property type="match status" value="1"/>
</dbReference>
<dbReference type="GO" id="GO:0009116">
    <property type="term" value="P:nucleoside metabolic process"/>
    <property type="evidence" value="ECO:0007669"/>
    <property type="project" value="InterPro"/>
</dbReference>
<dbReference type="InterPro" id="IPR035994">
    <property type="entry name" value="Nucleoside_phosphorylase_sf"/>
</dbReference>
<sequence length="1292" mass="145788">MLDGIQSNTSPDETMRLAVERFQTRMKTSNRQFLQDRIDEIEAMHLSTEEEKLREMRLYWPDVGIKGCPNHWSDHAPRNFIRRAREEGNVSRLEDVKTLYHELMDGIIPPTLVTDEWRQMFIETLQNVCNEAAEHDEDEDEDEDSIPMCEELSHFIKYANGVQDPDFRRSGICPWEPVPPIGIREYAFPDRPTVQPLLSPDFAESRELLKEYLKEDLLDDAFIQGTVDGDLEVKVGFRTGVGSRQEHDEWYSTYLYCRRCEDDSDPSHKDWVWRVVILHADGDNPTPLYGRKPRFDSIPEFLEWYSSWMDYFDSNRLRRNVRCFYGDDDKRSPFANEEYTVGWICALAVELAAAKGMMDEINGEPQTPPAEADNNAYILGSMGRFKVVVARLPIHQRGSSAATAVAKDMLFTFPRIRVGLLVGVGAGIPDYDNDVDIRLGDVVISSSPQTGGVVVYDFGKALADGSFKSLSVLNSPSRSLGSALGKLQAEHLMQENKTAYYIEQMLERFPLMRSKGYSYPGHLADRLFQPSYLHAAGKSCAKCDPAAEISREPRLDDSPVIHYGTIASGNMVITDALKRDLIRDRHGAICLEMEAAGLMNNFDCVVIRGISHYADSHTNDRWQPFAAAAAAACAKEFLEHVQPKAIEAEPAAKDIMYQVHDYVQEIKEFVTTEHSGCILDWITELDFDRQHNANLKPRQLATKGSTVLPNIEQMYKSHTSNKTRPSVKQILPELSRTAQSFRRIFVVIDALDESQFKGCIQREIRAQDDDILRHVNTTLPALLRSKISRYPNIQDDVRREVVKSADGMFLLATLHMDHLKGYLTVGDLEEALDYLPRWRIGLGKVYDQAIDRIKSQSEPCWQMAMRVLSWLTYSKRALSAKELQHALGTRSGQTDLDRRSLPDIDIIDSVCAGLVVFDQNSRRFRLVHYTTKEYLLGHPSFRNSEAEITQTSLTYLSFEAFSSGRCTSPNDYKHRQELYPLHNYCAKYWTAHASVALDTSKALMTPIIAFLEKESNVHAAGQAVTIHSVLGYRPHWADWVEFFPPQTTKVHLAAYSGSTSIVTEYIRQNQEVAIRDPRGRTPLAYAAKAGHLDTTRVLLESQRANSNWEDVDGRTPLLHAASGGYKDVVHVLIQYGACLNYKDGFGYDALCAAASSGDIETMRLLRDHGARINQRGLSNRRDGGAPLMDARCPGNKDAALFLERGADPDFSNKGGDTTLSAAAHNNDEELVKLLLEREVQVDRNDNFGAIPLEYAVGRGFLGQLIKAGADVNMRKSHRAESAYDGMPPGRRP</sequence>
<dbReference type="SUPFAM" id="SSF48403">
    <property type="entry name" value="Ankyrin repeat"/>
    <property type="match status" value="1"/>
</dbReference>
<dbReference type="PANTHER" id="PTHR46082">
    <property type="entry name" value="ATP/GTP-BINDING PROTEIN-RELATED"/>
    <property type="match status" value="1"/>
</dbReference>
<dbReference type="InterPro" id="IPR053137">
    <property type="entry name" value="NLR-like"/>
</dbReference>
<feature type="repeat" description="ANK" evidence="1">
    <location>
        <begin position="1112"/>
        <end position="1144"/>
    </location>
</feature>
<keyword evidence="1" id="KW-0040">ANK repeat</keyword>
<feature type="repeat" description="ANK" evidence="1">
    <location>
        <begin position="1145"/>
        <end position="1177"/>
    </location>
</feature>
<dbReference type="InterPro" id="IPR054471">
    <property type="entry name" value="GPIID_WHD"/>
</dbReference>
<feature type="repeat" description="ANK" evidence="1">
    <location>
        <begin position="1214"/>
        <end position="1246"/>
    </location>
</feature>
<dbReference type="Pfam" id="PF22939">
    <property type="entry name" value="WHD_GPIID"/>
    <property type="match status" value="1"/>
</dbReference>
<dbReference type="InterPro" id="IPR036770">
    <property type="entry name" value="Ankyrin_rpt-contain_sf"/>
</dbReference>
<dbReference type="Proteomes" id="UP000654922">
    <property type="component" value="Unassembled WGS sequence"/>
</dbReference>
<dbReference type="GO" id="GO:0003824">
    <property type="term" value="F:catalytic activity"/>
    <property type="evidence" value="ECO:0007669"/>
    <property type="project" value="InterPro"/>
</dbReference>
<accession>A0A8H6PNQ3</accession>
<protein>
    <recommendedName>
        <fullName evidence="2">GPI inositol-deacylase winged helix domain-containing protein</fullName>
    </recommendedName>
</protein>
<comment type="caution">
    <text evidence="3">The sequence shown here is derived from an EMBL/GenBank/DDBJ whole genome shotgun (WGS) entry which is preliminary data.</text>
</comment>
<feature type="domain" description="GPI inositol-deacylase winged helix" evidence="2">
    <location>
        <begin position="862"/>
        <end position="938"/>
    </location>
</feature>
<evidence type="ECO:0000313" key="4">
    <source>
        <dbReference type="Proteomes" id="UP000654922"/>
    </source>
</evidence>
<evidence type="ECO:0000256" key="1">
    <source>
        <dbReference type="PROSITE-ProRule" id="PRU00023"/>
    </source>
</evidence>
<feature type="repeat" description="ANK" evidence="1">
    <location>
        <begin position="1078"/>
        <end position="1100"/>
    </location>
</feature>
<evidence type="ECO:0000259" key="2">
    <source>
        <dbReference type="Pfam" id="PF22939"/>
    </source>
</evidence>
<dbReference type="InterPro" id="IPR002110">
    <property type="entry name" value="Ankyrin_rpt"/>
</dbReference>
<dbReference type="PANTHER" id="PTHR46082:SF11">
    <property type="entry name" value="AAA+ ATPASE DOMAIN-CONTAINING PROTEIN-RELATED"/>
    <property type="match status" value="1"/>
</dbReference>
<dbReference type="EMBL" id="JACBAE010001391">
    <property type="protein sequence ID" value="KAF7157614.1"/>
    <property type="molecule type" value="Genomic_DNA"/>
</dbReference>